<name>A0A0M9AEX0_THEAQ</name>
<dbReference type="EMBL" id="LHCI01000106">
    <property type="protein sequence ID" value="KOX90038.1"/>
    <property type="molecule type" value="Genomic_DNA"/>
</dbReference>
<evidence type="ECO:0000313" key="2">
    <source>
        <dbReference type="EMBL" id="KOX90038.1"/>
    </source>
</evidence>
<sequence>MRLRQRLLTGLVTLLPLLVTLYFLGWVYAYSGSYIQAFLRFLGLEVPQAYRPALPFVGLLLAAALIYLVGALAEHYLGRRLIVSLERSLLLLPIVRDIYKAVQQIAHTLFGQKEVKFSRAAVIEYPRRGLYTLCFVVQPVEGRLPPLPEGYTAVLVPTSPVPASGVVILVPSEEVIPLEISVEDALKYVVSAGFLLPEKPSKAFSALQQNPTPPA</sequence>
<keyword evidence="1" id="KW-0812">Transmembrane</keyword>
<proteinExistence type="predicted"/>
<gene>
    <name evidence="2" type="ORF">BVI061214_01225</name>
</gene>
<feature type="transmembrane region" description="Helical" evidence="1">
    <location>
        <begin position="49"/>
        <end position="73"/>
    </location>
</feature>
<organism evidence="2 3">
    <name type="scientific">Thermus aquaticus</name>
    <dbReference type="NCBI Taxonomy" id="271"/>
    <lineage>
        <taxon>Bacteria</taxon>
        <taxon>Thermotogati</taxon>
        <taxon>Deinococcota</taxon>
        <taxon>Deinococci</taxon>
        <taxon>Thermales</taxon>
        <taxon>Thermaceae</taxon>
        <taxon>Thermus</taxon>
    </lineage>
</organism>
<protein>
    <recommendedName>
        <fullName evidence="4">DUF502 domain-containing protein</fullName>
    </recommendedName>
</protein>
<keyword evidence="1" id="KW-1133">Transmembrane helix</keyword>
<feature type="transmembrane region" description="Helical" evidence="1">
    <location>
        <begin position="7"/>
        <end position="29"/>
    </location>
</feature>
<dbReference type="PANTHER" id="PTHR31876:SF26">
    <property type="entry name" value="PROTEIN LIKE COV 2"/>
    <property type="match status" value="1"/>
</dbReference>
<evidence type="ECO:0008006" key="4">
    <source>
        <dbReference type="Google" id="ProtNLM"/>
    </source>
</evidence>
<dbReference type="Pfam" id="PF04367">
    <property type="entry name" value="DUF502"/>
    <property type="match status" value="1"/>
</dbReference>
<accession>A0A0M9AEX0</accession>
<dbReference type="AlphaFoldDB" id="A0A0M9AEX0"/>
<dbReference type="PATRIC" id="fig|271.14.peg.1300"/>
<reference evidence="2 3" key="1">
    <citation type="submission" date="2015-07" db="EMBL/GenBank/DDBJ databases">
        <authorList>
            <person name="Noorani M."/>
        </authorList>
    </citation>
    <scope>NUCLEOTIDE SEQUENCE [LARGE SCALE GENOMIC DNA]</scope>
    <source>
        <strain evidence="3">ATCC 25104 / DSM 625 / JCM 10724 / NBRC 103206 / NCIMB 11243 / YT-1</strain>
    </source>
</reference>
<evidence type="ECO:0000313" key="3">
    <source>
        <dbReference type="Proteomes" id="UP000037685"/>
    </source>
</evidence>
<dbReference type="PANTHER" id="PTHR31876">
    <property type="entry name" value="COV-LIKE PROTEIN 1"/>
    <property type="match status" value="1"/>
</dbReference>
<dbReference type="InterPro" id="IPR007462">
    <property type="entry name" value="COV1-like"/>
</dbReference>
<keyword evidence="1" id="KW-0472">Membrane</keyword>
<evidence type="ECO:0000256" key="1">
    <source>
        <dbReference type="SAM" id="Phobius"/>
    </source>
</evidence>
<dbReference type="Proteomes" id="UP000037685">
    <property type="component" value="Unassembled WGS sequence"/>
</dbReference>
<dbReference type="RefSeq" id="WP_003044425.1">
    <property type="nucleotide sequence ID" value="NZ_LHCI01000106.1"/>
</dbReference>
<comment type="caution">
    <text evidence="2">The sequence shown here is derived from an EMBL/GenBank/DDBJ whole genome shotgun (WGS) entry which is preliminary data.</text>
</comment>